<name>A0ABZ3FK84_9FIRM</name>
<organism evidence="1 2">
    <name type="scientific">Terrisporobacter petrolearius</name>
    <dbReference type="NCBI Taxonomy" id="1460447"/>
    <lineage>
        <taxon>Bacteria</taxon>
        <taxon>Bacillati</taxon>
        <taxon>Bacillota</taxon>
        <taxon>Clostridia</taxon>
        <taxon>Peptostreptococcales</taxon>
        <taxon>Peptostreptococcaceae</taxon>
        <taxon>Terrisporobacter</taxon>
    </lineage>
</organism>
<dbReference type="NCBIfam" id="NF041553">
    <property type="entry name" value="CBO2463_dom"/>
    <property type="match status" value="2"/>
</dbReference>
<reference evidence="1 2" key="1">
    <citation type="submission" date="2024-04" db="EMBL/GenBank/DDBJ databases">
        <title>Isolation and characterization of novel acetogenic strains of the genera Terrisporobacter and Acetoanaerobium.</title>
        <authorList>
            <person name="Boeer T."/>
            <person name="Schueler M.A."/>
            <person name="Lueschen A."/>
            <person name="Eysell L."/>
            <person name="Droege J."/>
            <person name="Heinemann M."/>
            <person name="Engelhardt L."/>
            <person name="Basen M."/>
            <person name="Daniel R."/>
        </authorList>
    </citation>
    <scope>NUCLEOTIDE SEQUENCE [LARGE SCALE GENOMIC DNA]</scope>
    <source>
        <strain evidence="1 2">ELB</strain>
    </source>
</reference>
<keyword evidence="2" id="KW-1185">Reference proteome</keyword>
<accession>A0ABZ3FK84</accession>
<dbReference type="RefSeq" id="WP_276629783.1">
    <property type="nucleotide sequence ID" value="NZ_CP154622.1"/>
</dbReference>
<proteinExistence type="predicted"/>
<dbReference type="EMBL" id="CP154622">
    <property type="protein sequence ID" value="XAM43389.1"/>
    <property type="molecule type" value="Genomic_DNA"/>
</dbReference>
<evidence type="ECO:0000313" key="1">
    <source>
        <dbReference type="EMBL" id="XAM43389.1"/>
    </source>
</evidence>
<gene>
    <name evidence="1" type="ORF">TPELB_37200</name>
</gene>
<protein>
    <submittedName>
        <fullName evidence="1">Uncharacterized protein</fullName>
    </submittedName>
</protein>
<evidence type="ECO:0000313" key="2">
    <source>
        <dbReference type="Proteomes" id="UP001477947"/>
    </source>
</evidence>
<dbReference type="InterPro" id="IPR048108">
    <property type="entry name" value="CBO2463_dom"/>
</dbReference>
<sequence>MNIPAYQICPVIMNGLVKELSDDYIKIYLHGRLGVMHISRDIMTKNTVIEPGHELKFYFSFIWVTQERLDYDYWSLFSDEGSQPCLIGGKIIEVNDTAAKIEIDNQVGTVAVPRRWMFTDVKLEEGLDVEFYLSRMEITGKSNLPKEMI</sequence>
<dbReference type="Proteomes" id="UP001477947">
    <property type="component" value="Chromosome"/>
</dbReference>